<dbReference type="AlphaFoldDB" id="M7BC20"/>
<gene>
    <name evidence="1" type="ORF">UY3_17173</name>
</gene>
<dbReference type="EMBL" id="KB586438">
    <property type="protein sequence ID" value="EMP25757.1"/>
    <property type="molecule type" value="Genomic_DNA"/>
</dbReference>
<dbReference type="Proteomes" id="UP000031443">
    <property type="component" value="Unassembled WGS sequence"/>
</dbReference>
<keyword evidence="2" id="KW-1185">Reference proteome</keyword>
<reference evidence="2" key="1">
    <citation type="journal article" date="2013" name="Nat. Genet.">
        <title>The draft genomes of soft-shell turtle and green sea turtle yield insights into the development and evolution of the turtle-specific body plan.</title>
        <authorList>
            <person name="Wang Z."/>
            <person name="Pascual-Anaya J."/>
            <person name="Zadissa A."/>
            <person name="Li W."/>
            <person name="Niimura Y."/>
            <person name="Huang Z."/>
            <person name="Li C."/>
            <person name="White S."/>
            <person name="Xiong Z."/>
            <person name="Fang D."/>
            <person name="Wang B."/>
            <person name="Ming Y."/>
            <person name="Chen Y."/>
            <person name="Zheng Y."/>
            <person name="Kuraku S."/>
            <person name="Pignatelli M."/>
            <person name="Herrero J."/>
            <person name="Beal K."/>
            <person name="Nozawa M."/>
            <person name="Li Q."/>
            <person name="Wang J."/>
            <person name="Zhang H."/>
            <person name="Yu L."/>
            <person name="Shigenobu S."/>
            <person name="Wang J."/>
            <person name="Liu J."/>
            <person name="Flicek P."/>
            <person name="Searle S."/>
            <person name="Wang J."/>
            <person name="Kuratani S."/>
            <person name="Yin Y."/>
            <person name="Aken B."/>
            <person name="Zhang G."/>
            <person name="Irie N."/>
        </authorList>
    </citation>
    <scope>NUCLEOTIDE SEQUENCE [LARGE SCALE GENOMIC DNA]</scope>
</reference>
<sequence>MGQLTHIVEKQLWTTVRNRSLGHTGGAAADDGEEPIPCIRKRGLHIGKFTKAQLIVRLEDDDRSKEQIPDPKWGYKRIWEQLER</sequence>
<evidence type="ECO:0000313" key="1">
    <source>
        <dbReference type="EMBL" id="EMP25757.1"/>
    </source>
</evidence>
<name>M7BC20_CHEMY</name>
<evidence type="ECO:0000313" key="2">
    <source>
        <dbReference type="Proteomes" id="UP000031443"/>
    </source>
</evidence>
<accession>M7BC20</accession>
<proteinExistence type="predicted"/>
<organism evidence="1 2">
    <name type="scientific">Chelonia mydas</name>
    <name type="common">Green sea-turtle</name>
    <name type="synonym">Chelonia agassizi</name>
    <dbReference type="NCBI Taxonomy" id="8469"/>
    <lineage>
        <taxon>Eukaryota</taxon>
        <taxon>Metazoa</taxon>
        <taxon>Chordata</taxon>
        <taxon>Craniata</taxon>
        <taxon>Vertebrata</taxon>
        <taxon>Euteleostomi</taxon>
        <taxon>Archelosauria</taxon>
        <taxon>Testudinata</taxon>
        <taxon>Testudines</taxon>
        <taxon>Cryptodira</taxon>
        <taxon>Durocryptodira</taxon>
        <taxon>Americhelydia</taxon>
        <taxon>Chelonioidea</taxon>
        <taxon>Cheloniidae</taxon>
        <taxon>Chelonia</taxon>
    </lineage>
</organism>
<protein>
    <submittedName>
        <fullName evidence="1">Uncharacterized protein</fullName>
    </submittedName>
</protein>